<reference evidence="6" key="1">
    <citation type="journal article" date="2014" name="Int. J. Syst. Evol. Microbiol.">
        <title>Complete genome sequence of Corynebacterium casei LMG S-19264T (=DSM 44701T), isolated from a smear-ripened cheese.</title>
        <authorList>
            <consortium name="US DOE Joint Genome Institute (JGI-PGF)"/>
            <person name="Walter F."/>
            <person name="Albersmeier A."/>
            <person name="Kalinowski J."/>
            <person name="Ruckert C."/>
        </authorList>
    </citation>
    <scope>NUCLEOTIDE SEQUENCE</scope>
    <source>
        <strain evidence="6">KCTC 42731</strain>
    </source>
</reference>
<comment type="pathway">
    <text evidence="1">Lipid metabolism.</text>
</comment>
<dbReference type="EMBL" id="BNCK01000006">
    <property type="protein sequence ID" value="GHF97188.1"/>
    <property type="molecule type" value="Genomic_DNA"/>
</dbReference>
<keyword evidence="2" id="KW-0808">Transferase</keyword>
<dbReference type="SMART" id="SM00563">
    <property type="entry name" value="PlsC"/>
    <property type="match status" value="1"/>
</dbReference>
<keyword evidence="4" id="KW-1133">Transmembrane helix</keyword>
<keyword evidence="3 6" id="KW-0012">Acyltransferase</keyword>
<keyword evidence="7" id="KW-1185">Reference proteome</keyword>
<dbReference type="Pfam" id="PF01553">
    <property type="entry name" value="Acyltransferase"/>
    <property type="match status" value="1"/>
</dbReference>
<evidence type="ECO:0000256" key="3">
    <source>
        <dbReference type="ARBA" id="ARBA00023315"/>
    </source>
</evidence>
<dbReference type="GO" id="GO:0006654">
    <property type="term" value="P:phosphatidic acid biosynthetic process"/>
    <property type="evidence" value="ECO:0007669"/>
    <property type="project" value="TreeGrafter"/>
</dbReference>
<protein>
    <submittedName>
        <fullName evidence="6">1-acyl-sn-glycerol-3-phosphate acyltransferase</fullName>
    </submittedName>
</protein>
<dbReference type="RefSeq" id="WP_189771499.1">
    <property type="nucleotide sequence ID" value="NZ_BNCK01000006.1"/>
</dbReference>
<dbReference type="Proteomes" id="UP000623842">
    <property type="component" value="Unassembled WGS sequence"/>
</dbReference>
<evidence type="ECO:0000256" key="2">
    <source>
        <dbReference type="ARBA" id="ARBA00022679"/>
    </source>
</evidence>
<dbReference type="PANTHER" id="PTHR10434:SF66">
    <property type="entry name" value="PHOSPHOLIPID_GLYCEROL ACYLTRANSFERASE DOMAIN-CONTAINING PROTEIN"/>
    <property type="match status" value="1"/>
</dbReference>
<evidence type="ECO:0000256" key="4">
    <source>
        <dbReference type="SAM" id="Phobius"/>
    </source>
</evidence>
<name>A0A919BK66_9GAMM</name>
<evidence type="ECO:0000256" key="1">
    <source>
        <dbReference type="ARBA" id="ARBA00005189"/>
    </source>
</evidence>
<proteinExistence type="predicted"/>
<dbReference type="CDD" id="cd07989">
    <property type="entry name" value="LPLAT_AGPAT-like"/>
    <property type="match status" value="1"/>
</dbReference>
<evidence type="ECO:0000259" key="5">
    <source>
        <dbReference type="SMART" id="SM00563"/>
    </source>
</evidence>
<feature type="transmembrane region" description="Helical" evidence="4">
    <location>
        <begin position="94"/>
        <end position="112"/>
    </location>
</feature>
<dbReference type="SUPFAM" id="SSF69593">
    <property type="entry name" value="Glycerol-3-phosphate (1)-acyltransferase"/>
    <property type="match status" value="1"/>
</dbReference>
<evidence type="ECO:0000313" key="6">
    <source>
        <dbReference type="EMBL" id="GHF97188.1"/>
    </source>
</evidence>
<comment type="caution">
    <text evidence="6">The sequence shown here is derived from an EMBL/GenBank/DDBJ whole genome shotgun (WGS) entry which is preliminary data.</text>
</comment>
<feature type="transmembrane region" description="Helical" evidence="4">
    <location>
        <begin position="55"/>
        <end position="74"/>
    </location>
</feature>
<dbReference type="PANTHER" id="PTHR10434">
    <property type="entry name" value="1-ACYL-SN-GLYCEROL-3-PHOSPHATE ACYLTRANSFERASE"/>
    <property type="match status" value="1"/>
</dbReference>
<gene>
    <name evidence="6" type="ORF">GCM10017161_26660</name>
</gene>
<accession>A0A919BK66</accession>
<sequence length="255" mass="28868">MKYLSYCWRLCSTAFCFTLFGLGGLLISIFVCPLQRLMYRDQMVRNQKTRQMVHYLFKFFVQVLNITGTIRFNIENKQELNNLRGHIVMANHPSLIDVVVLISIIPNADCVVKASLFKNPFMKAILNNTGYISNDSADGVMDDCNQSLAAGNNLIIFPEGTRTTAGKTIKFQRGAANIALRCRAAITTVVINVTPTTLTKAEKWYHIPQRRALFTLRISNSTPNFEMAEGQAMSKMSRQFTAVLEQHFIQELKKA</sequence>
<keyword evidence="4" id="KW-0812">Transmembrane</keyword>
<evidence type="ECO:0000313" key="7">
    <source>
        <dbReference type="Proteomes" id="UP000623842"/>
    </source>
</evidence>
<dbReference type="GO" id="GO:0003841">
    <property type="term" value="F:1-acylglycerol-3-phosphate O-acyltransferase activity"/>
    <property type="evidence" value="ECO:0007669"/>
    <property type="project" value="TreeGrafter"/>
</dbReference>
<dbReference type="InterPro" id="IPR002123">
    <property type="entry name" value="Plipid/glycerol_acylTrfase"/>
</dbReference>
<keyword evidence="4" id="KW-0472">Membrane</keyword>
<dbReference type="AlphaFoldDB" id="A0A919BK66"/>
<feature type="transmembrane region" description="Helical" evidence="4">
    <location>
        <begin position="12"/>
        <end position="34"/>
    </location>
</feature>
<organism evidence="6 7">
    <name type="scientific">Thalassotalea marina</name>
    <dbReference type="NCBI Taxonomy" id="1673741"/>
    <lineage>
        <taxon>Bacteria</taxon>
        <taxon>Pseudomonadati</taxon>
        <taxon>Pseudomonadota</taxon>
        <taxon>Gammaproteobacteria</taxon>
        <taxon>Alteromonadales</taxon>
        <taxon>Colwelliaceae</taxon>
        <taxon>Thalassotalea</taxon>
    </lineage>
</organism>
<feature type="domain" description="Phospholipid/glycerol acyltransferase" evidence="5">
    <location>
        <begin position="86"/>
        <end position="194"/>
    </location>
</feature>
<reference evidence="6" key="2">
    <citation type="submission" date="2020-09" db="EMBL/GenBank/DDBJ databases">
        <authorList>
            <person name="Sun Q."/>
            <person name="Kim S."/>
        </authorList>
    </citation>
    <scope>NUCLEOTIDE SEQUENCE</scope>
    <source>
        <strain evidence="6">KCTC 42731</strain>
    </source>
</reference>